<organism evidence="1 2">
    <name type="scientific">Antiquaquibacter soli</name>
    <dbReference type="NCBI Taxonomy" id="3064523"/>
    <lineage>
        <taxon>Bacteria</taxon>
        <taxon>Bacillati</taxon>
        <taxon>Actinomycetota</taxon>
        <taxon>Actinomycetes</taxon>
        <taxon>Micrococcales</taxon>
        <taxon>Microbacteriaceae</taxon>
        <taxon>Antiquaquibacter</taxon>
    </lineage>
</organism>
<keyword evidence="2" id="KW-1185">Reference proteome</keyword>
<evidence type="ECO:0008006" key="3">
    <source>
        <dbReference type="Google" id="ProtNLM"/>
    </source>
</evidence>
<reference evidence="1 2" key="1">
    <citation type="submission" date="2023-07" db="EMBL/GenBank/DDBJ databases">
        <title>Protaetiibacter sp. nov WY-16 isolated from soil.</title>
        <authorList>
            <person name="Liu B."/>
            <person name="Wan Y."/>
        </authorList>
    </citation>
    <scope>NUCLEOTIDE SEQUENCE [LARGE SCALE GENOMIC DNA]</scope>
    <source>
        <strain evidence="1 2">WY-16</strain>
    </source>
</reference>
<name>A0ABT9BQG8_9MICO</name>
<sequence>MAHITLAGAAATAIVSPVAGMLLDAAFLLDGVPHRPFARAPWLGEAGLDDHPGHLRELGGEFVAVPFGSVGAPAEISPDWSAVVPADAPDRPHGPSADDEWEVLDRSASSVTLGLEYGPSEGIERLERTVSVRPDAPALDFSLTLRSRRPVDTAVGLHPIFRLPSEPGELSIDADFEQGFSYPGPVWPGVGPTRPGQTFSRLDAVPARAGGTVDLSRLPLPGTTEDVVLLAGARGPVEARFADSGTRVVLDWDRSIVPHVMLWISDRALEEEPWRARYRGLGVEPIAAAFDFPDEVSTAPNPLSSAGFRTSVRVAPESPVTIRYSVEVSSVVQ</sequence>
<dbReference type="InterPro" id="IPR014718">
    <property type="entry name" value="GH-type_carb-bd"/>
</dbReference>
<comment type="caution">
    <text evidence="1">The sequence shown here is derived from an EMBL/GenBank/DDBJ whole genome shotgun (WGS) entry which is preliminary data.</text>
</comment>
<dbReference type="InterPro" id="IPR011013">
    <property type="entry name" value="Gal_mutarotase_sf_dom"/>
</dbReference>
<evidence type="ECO:0000313" key="2">
    <source>
        <dbReference type="Proteomes" id="UP001241072"/>
    </source>
</evidence>
<dbReference type="SUPFAM" id="SSF74650">
    <property type="entry name" value="Galactose mutarotase-like"/>
    <property type="match status" value="1"/>
</dbReference>
<evidence type="ECO:0000313" key="1">
    <source>
        <dbReference type="EMBL" id="MDO7883250.1"/>
    </source>
</evidence>
<dbReference type="EMBL" id="JAUQUB010000004">
    <property type="protein sequence ID" value="MDO7883250.1"/>
    <property type="molecule type" value="Genomic_DNA"/>
</dbReference>
<gene>
    <name evidence="1" type="ORF">Q5716_13520</name>
</gene>
<accession>A0ABT9BQG8</accession>
<proteinExistence type="predicted"/>
<dbReference type="Proteomes" id="UP001241072">
    <property type="component" value="Unassembled WGS sequence"/>
</dbReference>
<protein>
    <recommendedName>
        <fullName evidence="3">Aldose 1-epimerase</fullName>
    </recommendedName>
</protein>
<dbReference type="Gene3D" id="2.70.98.10">
    <property type="match status" value="1"/>
</dbReference>
<dbReference type="RefSeq" id="WP_305003680.1">
    <property type="nucleotide sequence ID" value="NZ_JAUQUB010000004.1"/>
</dbReference>